<feature type="compositionally biased region" description="Low complexity" evidence="1">
    <location>
        <begin position="215"/>
        <end position="244"/>
    </location>
</feature>
<feature type="compositionally biased region" description="Polar residues" evidence="1">
    <location>
        <begin position="32"/>
        <end position="43"/>
    </location>
</feature>
<keyword evidence="3" id="KW-1185">Reference proteome</keyword>
<feature type="region of interest" description="Disordered" evidence="1">
    <location>
        <begin position="211"/>
        <end position="257"/>
    </location>
</feature>
<feature type="compositionally biased region" description="Polar residues" evidence="1">
    <location>
        <begin position="406"/>
        <end position="424"/>
    </location>
</feature>
<dbReference type="Proteomes" id="UP000094236">
    <property type="component" value="Unassembled WGS sequence"/>
</dbReference>
<evidence type="ECO:0000313" key="2">
    <source>
        <dbReference type="EMBL" id="ODV94361.1"/>
    </source>
</evidence>
<sequence length="424" mass="43759">MSSSISNYDANCPMSPQQRTNRHKRSSSSLSTPVVSQNVSTICSEIRTGKNPSLPSSSIIPARSPVRSGAGSAVGSNIGGSNISGTNSTNANANATLNSMGSMGPSMAPSTGFGPNSNNCTNNCAITAAASTGNSVNAGVSNYGNGAISSRTPLSSNASRRLSTSSSLVIDPDSMALSSYGYRVPSSSAAATPNAMAPVSSTTASAMDPVSLKVPNNINNNSNNNNNNNNNNNTSSNIPSSSSTGNLLSPQKHSSLDRRLSNEELIDIMEKEQDAIVLRLMKEITSLREENKSLKQQLSSNCNGSTTVVNGGSGAGGSGTPRGSFSREPSSRSHSRTSTSSTSIRFNNVSYGDIDFNQFQRGGLAKRSNNNSKILFNDNYNLNPDSGGGLSSNTDSPLLALDIGESATTDGNSSVPRSLLTTGN</sequence>
<feature type="compositionally biased region" description="Gly residues" evidence="1">
    <location>
        <begin position="311"/>
        <end position="320"/>
    </location>
</feature>
<name>A0A1E4TRH2_PACTA</name>
<feature type="region of interest" description="Disordered" evidence="1">
    <location>
        <begin position="405"/>
        <end position="424"/>
    </location>
</feature>
<organism evidence="2 3">
    <name type="scientific">Pachysolen tannophilus NRRL Y-2460</name>
    <dbReference type="NCBI Taxonomy" id="669874"/>
    <lineage>
        <taxon>Eukaryota</taxon>
        <taxon>Fungi</taxon>
        <taxon>Dikarya</taxon>
        <taxon>Ascomycota</taxon>
        <taxon>Saccharomycotina</taxon>
        <taxon>Pichiomycetes</taxon>
        <taxon>Pachysolenaceae</taxon>
        <taxon>Pachysolen</taxon>
    </lineage>
</organism>
<feature type="compositionally biased region" description="Polar residues" evidence="1">
    <location>
        <begin position="1"/>
        <end position="19"/>
    </location>
</feature>
<reference evidence="3" key="1">
    <citation type="submission" date="2016-05" db="EMBL/GenBank/DDBJ databases">
        <title>Comparative genomics of biotechnologically important yeasts.</title>
        <authorList>
            <consortium name="DOE Joint Genome Institute"/>
            <person name="Riley R."/>
            <person name="Haridas S."/>
            <person name="Wolfe K.H."/>
            <person name="Lopes M.R."/>
            <person name="Hittinger C.T."/>
            <person name="Goker M."/>
            <person name="Salamov A."/>
            <person name="Wisecaver J."/>
            <person name="Long T.M."/>
            <person name="Aerts A.L."/>
            <person name="Barry K."/>
            <person name="Choi C."/>
            <person name="Clum A."/>
            <person name="Coughlan A.Y."/>
            <person name="Deshpande S."/>
            <person name="Douglass A.P."/>
            <person name="Hanson S.J."/>
            <person name="Klenk H.-P."/>
            <person name="Labutti K."/>
            <person name="Lapidus A."/>
            <person name="Lindquist E."/>
            <person name="Lipzen A."/>
            <person name="Meier-Kolthoff J.P."/>
            <person name="Ohm R.A."/>
            <person name="Otillar R.P."/>
            <person name="Pangilinan J."/>
            <person name="Peng Y."/>
            <person name="Rokas A."/>
            <person name="Rosa C.A."/>
            <person name="Scheuner C."/>
            <person name="Sibirny A.A."/>
            <person name="Slot J.C."/>
            <person name="Stielow J.B."/>
            <person name="Sun H."/>
            <person name="Kurtzman C.P."/>
            <person name="Blackwell M."/>
            <person name="Grigoriev I.V."/>
            <person name="Jeffries T.W."/>
        </authorList>
    </citation>
    <scope>NUCLEOTIDE SEQUENCE [LARGE SCALE GENOMIC DNA]</scope>
    <source>
        <strain evidence="3">NRRL Y-2460</strain>
    </source>
</reference>
<protein>
    <submittedName>
        <fullName evidence="2">Uncharacterized protein</fullName>
    </submittedName>
</protein>
<proteinExistence type="predicted"/>
<evidence type="ECO:0000313" key="3">
    <source>
        <dbReference type="Proteomes" id="UP000094236"/>
    </source>
</evidence>
<evidence type="ECO:0000256" key="1">
    <source>
        <dbReference type="SAM" id="MobiDB-lite"/>
    </source>
</evidence>
<gene>
    <name evidence="2" type="ORF">PACTADRAFT_18065</name>
</gene>
<dbReference type="STRING" id="669874.A0A1E4TRH2"/>
<feature type="region of interest" description="Disordered" evidence="1">
    <location>
        <begin position="295"/>
        <end position="341"/>
    </location>
</feature>
<dbReference type="AlphaFoldDB" id="A0A1E4TRH2"/>
<feature type="region of interest" description="Disordered" evidence="1">
    <location>
        <begin position="1"/>
        <end position="73"/>
    </location>
</feature>
<dbReference type="EMBL" id="KV454016">
    <property type="protein sequence ID" value="ODV94361.1"/>
    <property type="molecule type" value="Genomic_DNA"/>
</dbReference>
<accession>A0A1E4TRH2</accession>
<dbReference type="OrthoDB" id="4026704at2759"/>
<feature type="compositionally biased region" description="Polar residues" evidence="1">
    <location>
        <begin position="50"/>
        <end position="59"/>
    </location>
</feature>